<gene>
    <name evidence="1" type="ORF">V1264_020800</name>
</gene>
<dbReference type="EMBL" id="JBAMIC010000010">
    <property type="protein sequence ID" value="KAK7102606.1"/>
    <property type="molecule type" value="Genomic_DNA"/>
</dbReference>
<organism evidence="1 2">
    <name type="scientific">Littorina saxatilis</name>
    <dbReference type="NCBI Taxonomy" id="31220"/>
    <lineage>
        <taxon>Eukaryota</taxon>
        <taxon>Metazoa</taxon>
        <taxon>Spiralia</taxon>
        <taxon>Lophotrochozoa</taxon>
        <taxon>Mollusca</taxon>
        <taxon>Gastropoda</taxon>
        <taxon>Caenogastropoda</taxon>
        <taxon>Littorinimorpha</taxon>
        <taxon>Littorinoidea</taxon>
        <taxon>Littorinidae</taxon>
        <taxon>Littorina</taxon>
    </lineage>
</organism>
<dbReference type="AlphaFoldDB" id="A0AAN9BCL5"/>
<comment type="caution">
    <text evidence="1">The sequence shown here is derived from an EMBL/GenBank/DDBJ whole genome shotgun (WGS) entry which is preliminary data.</text>
</comment>
<accession>A0AAN9BCL5</accession>
<sequence length="130" mass="14551">MAEEGATPTNKPKELETLSKTSLVQLARGLGKEPDSLTFPMLLNLPTTTIINLIYDNNENGLIGDESCTAQIAVIEKCILLWRQYTAEVKNKERIKTLEKALREMGKNELADAIMERSQNHQEISADMFA</sequence>
<evidence type="ECO:0008006" key="3">
    <source>
        <dbReference type="Google" id="ProtNLM"/>
    </source>
</evidence>
<proteinExistence type="predicted"/>
<evidence type="ECO:0000313" key="1">
    <source>
        <dbReference type="EMBL" id="KAK7102606.1"/>
    </source>
</evidence>
<dbReference type="Gene3D" id="1.10.533.10">
    <property type="entry name" value="Death Domain, Fas"/>
    <property type="match status" value="1"/>
</dbReference>
<dbReference type="InterPro" id="IPR011029">
    <property type="entry name" value="DEATH-like_dom_sf"/>
</dbReference>
<keyword evidence="2" id="KW-1185">Reference proteome</keyword>
<dbReference type="Proteomes" id="UP001374579">
    <property type="component" value="Unassembled WGS sequence"/>
</dbReference>
<evidence type="ECO:0000313" key="2">
    <source>
        <dbReference type="Proteomes" id="UP001374579"/>
    </source>
</evidence>
<name>A0AAN9BCL5_9CAEN</name>
<reference evidence="1 2" key="1">
    <citation type="submission" date="2024-02" db="EMBL/GenBank/DDBJ databases">
        <title>Chromosome-scale genome assembly of the rough periwinkle Littorina saxatilis.</title>
        <authorList>
            <person name="De Jode A."/>
            <person name="Faria R."/>
            <person name="Formenti G."/>
            <person name="Sims Y."/>
            <person name="Smith T.P."/>
            <person name="Tracey A."/>
            <person name="Wood J.M.D."/>
            <person name="Zagrodzka Z.B."/>
            <person name="Johannesson K."/>
            <person name="Butlin R.K."/>
            <person name="Leder E.H."/>
        </authorList>
    </citation>
    <scope>NUCLEOTIDE SEQUENCE [LARGE SCALE GENOMIC DNA]</scope>
    <source>
        <strain evidence="1">Snail1</strain>
        <tissue evidence="1">Muscle</tissue>
    </source>
</reference>
<protein>
    <recommendedName>
        <fullName evidence="3">Death domain-containing protein</fullName>
    </recommendedName>
</protein>